<sequence length="358" mass="37431">MPIALSSRARDAGLALGFAVLVVGATLANARLHGASITPLELAPLLAGCAALAVRRRHPVAVAAVTLAASAVHYATVEPDGPILLTFVVALYTVAAQGHLRAAVVLGGTALAATAYGEFATPVRHVGDAGLAMLAGWLVASIALGRARRTHVAYLHEAERRAATEERLRIARELHDTLGHHLSLITVQAGAALHRPDEQTSLRALTVIKQSSRDTLGELRSTLGVLRGDRPAPPGLATVDTLVEQARATGLTVTIEVDGERTELPPELDLTAYRLVQEALTNVRRHADASTATVRIHYARRELRVEVIDDGRGGTADPGHGIRGMSERVRLLGGDLSAGGRAGGGYRVSARLPAGALG</sequence>
<reference evidence="12" key="1">
    <citation type="submission" date="2020-12" db="EMBL/GenBank/DDBJ databases">
        <title>Prauserella sp. ASG 168, a novel actinomycete isolated from cave rock.</title>
        <authorList>
            <person name="Suriyachadkun C."/>
        </authorList>
    </citation>
    <scope>NUCLEOTIDE SEQUENCE</scope>
    <source>
        <strain evidence="12">ASG 168</strain>
    </source>
</reference>
<dbReference type="SUPFAM" id="SSF55874">
    <property type="entry name" value="ATPase domain of HSP90 chaperone/DNA topoisomerase II/histidine kinase"/>
    <property type="match status" value="1"/>
</dbReference>
<proteinExistence type="predicted"/>
<gene>
    <name evidence="12" type="ORF">JHE00_13235</name>
</gene>
<accession>A0A934V2B5</accession>
<dbReference type="Pfam" id="PF23539">
    <property type="entry name" value="DUF7134"/>
    <property type="match status" value="1"/>
</dbReference>
<dbReference type="GO" id="GO:0005524">
    <property type="term" value="F:ATP binding"/>
    <property type="evidence" value="ECO:0007669"/>
    <property type="project" value="UniProtKB-KW"/>
</dbReference>
<name>A0A934V2B5_9PSEU</name>
<keyword evidence="4" id="KW-0808">Transferase</keyword>
<evidence type="ECO:0000259" key="9">
    <source>
        <dbReference type="Pfam" id="PF02518"/>
    </source>
</evidence>
<dbReference type="Gene3D" id="3.30.565.10">
    <property type="entry name" value="Histidine kinase-like ATPase, C-terminal domain"/>
    <property type="match status" value="1"/>
</dbReference>
<dbReference type="CDD" id="cd16917">
    <property type="entry name" value="HATPase_UhpB-NarQ-NarX-like"/>
    <property type="match status" value="1"/>
</dbReference>
<evidence type="ECO:0000259" key="11">
    <source>
        <dbReference type="Pfam" id="PF23539"/>
    </source>
</evidence>
<protein>
    <recommendedName>
        <fullName evidence="2">histidine kinase</fullName>
        <ecNumber evidence="2">2.7.13.3</ecNumber>
    </recommendedName>
</protein>
<dbReference type="InterPro" id="IPR055558">
    <property type="entry name" value="DUF7134"/>
</dbReference>
<comment type="caution">
    <text evidence="12">The sequence shown here is derived from an EMBL/GenBank/DDBJ whole genome shotgun (WGS) entry which is preliminary data.</text>
</comment>
<dbReference type="RefSeq" id="WP_200318367.1">
    <property type="nucleotide sequence ID" value="NZ_JAENJH010000003.1"/>
</dbReference>
<feature type="domain" description="Histidine kinase/HSP90-like ATPase" evidence="9">
    <location>
        <begin position="272"/>
        <end position="354"/>
    </location>
</feature>
<dbReference type="InterPro" id="IPR036890">
    <property type="entry name" value="HATPase_C_sf"/>
</dbReference>
<evidence type="ECO:0000313" key="12">
    <source>
        <dbReference type="EMBL" id="MBK1785291.1"/>
    </source>
</evidence>
<evidence type="ECO:0000256" key="4">
    <source>
        <dbReference type="ARBA" id="ARBA00022679"/>
    </source>
</evidence>
<keyword evidence="8" id="KW-0902">Two-component regulatory system</keyword>
<evidence type="ECO:0000259" key="10">
    <source>
        <dbReference type="Pfam" id="PF07730"/>
    </source>
</evidence>
<dbReference type="Pfam" id="PF02518">
    <property type="entry name" value="HATPase_c"/>
    <property type="match status" value="1"/>
</dbReference>
<dbReference type="PANTHER" id="PTHR24421:SF10">
    <property type="entry name" value="NITRATE_NITRITE SENSOR PROTEIN NARQ"/>
    <property type="match status" value="1"/>
</dbReference>
<dbReference type="InterPro" id="IPR003594">
    <property type="entry name" value="HATPase_dom"/>
</dbReference>
<keyword evidence="6 12" id="KW-0418">Kinase</keyword>
<dbReference type="EC" id="2.7.13.3" evidence="2"/>
<dbReference type="EMBL" id="JAENJH010000003">
    <property type="protein sequence ID" value="MBK1785291.1"/>
    <property type="molecule type" value="Genomic_DNA"/>
</dbReference>
<dbReference type="Proteomes" id="UP000635245">
    <property type="component" value="Unassembled WGS sequence"/>
</dbReference>
<dbReference type="Pfam" id="PF07730">
    <property type="entry name" value="HisKA_3"/>
    <property type="match status" value="1"/>
</dbReference>
<evidence type="ECO:0000256" key="7">
    <source>
        <dbReference type="ARBA" id="ARBA00022840"/>
    </source>
</evidence>
<keyword evidence="5" id="KW-0547">Nucleotide-binding</keyword>
<keyword evidence="13" id="KW-1185">Reference proteome</keyword>
<evidence type="ECO:0000256" key="1">
    <source>
        <dbReference type="ARBA" id="ARBA00000085"/>
    </source>
</evidence>
<dbReference type="InterPro" id="IPR050482">
    <property type="entry name" value="Sensor_HK_TwoCompSys"/>
</dbReference>
<evidence type="ECO:0000256" key="2">
    <source>
        <dbReference type="ARBA" id="ARBA00012438"/>
    </source>
</evidence>
<evidence type="ECO:0000313" key="13">
    <source>
        <dbReference type="Proteomes" id="UP000635245"/>
    </source>
</evidence>
<keyword evidence="7" id="KW-0067">ATP-binding</keyword>
<evidence type="ECO:0000256" key="3">
    <source>
        <dbReference type="ARBA" id="ARBA00022553"/>
    </source>
</evidence>
<keyword evidence="3" id="KW-0597">Phosphoprotein</keyword>
<dbReference type="Gene3D" id="1.20.5.1930">
    <property type="match status" value="1"/>
</dbReference>
<dbReference type="GO" id="GO:0000155">
    <property type="term" value="F:phosphorelay sensor kinase activity"/>
    <property type="evidence" value="ECO:0007669"/>
    <property type="project" value="InterPro"/>
</dbReference>
<dbReference type="AlphaFoldDB" id="A0A934V2B5"/>
<feature type="domain" description="Signal transduction histidine kinase subgroup 3 dimerisation and phosphoacceptor" evidence="10">
    <location>
        <begin position="166"/>
        <end position="228"/>
    </location>
</feature>
<evidence type="ECO:0000256" key="6">
    <source>
        <dbReference type="ARBA" id="ARBA00022777"/>
    </source>
</evidence>
<feature type="domain" description="DUF7134" evidence="11">
    <location>
        <begin position="11"/>
        <end position="150"/>
    </location>
</feature>
<dbReference type="PANTHER" id="PTHR24421">
    <property type="entry name" value="NITRATE/NITRITE SENSOR PROTEIN NARX-RELATED"/>
    <property type="match status" value="1"/>
</dbReference>
<dbReference type="InterPro" id="IPR011712">
    <property type="entry name" value="Sig_transdc_His_kin_sub3_dim/P"/>
</dbReference>
<dbReference type="GO" id="GO:0046983">
    <property type="term" value="F:protein dimerization activity"/>
    <property type="evidence" value="ECO:0007669"/>
    <property type="project" value="InterPro"/>
</dbReference>
<evidence type="ECO:0000256" key="8">
    <source>
        <dbReference type="ARBA" id="ARBA00023012"/>
    </source>
</evidence>
<dbReference type="GO" id="GO:0016020">
    <property type="term" value="C:membrane"/>
    <property type="evidence" value="ECO:0007669"/>
    <property type="project" value="InterPro"/>
</dbReference>
<comment type="catalytic activity">
    <reaction evidence="1">
        <text>ATP + protein L-histidine = ADP + protein N-phospho-L-histidine.</text>
        <dbReference type="EC" id="2.7.13.3"/>
    </reaction>
</comment>
<organism evidence="12 13">
    <name type="scientific">Prauserella cavernicola</name>
    <dbReference type="NCBI Taxonomy" id="2800127"/>
    <lineage>
        <taxon>Bacteria</taxon>
        <taxon>Bacillati</taxon>
        <taxon>Actinomycetota</taxon>
        <taxon>Actinomycetes</taxon>
        <taxon>Pseudonocardiales</taxon>
        <taxon>Pseudonocardiaceae</taxon>
        <taxon>Prauserella</taxon>
    </lineage>
</organism>
<evidence type="ECO:0000256" key="5">
    <source>
        <dbReference type="ARBA" id="ARBA00022741"/>
    </source>
</evidence>